<evidence type="ECO:0000259" key="2">
    <source>
        <dbReference type="PROSITE" id="PS50914"/>
    </source>
</evidence>
<gene>
    <name evidence="3" type="ordered locus">RL1174</name>
</gene>
<dbReference type="HOGENOM" id="CLU_168995_0_0_5"/>
<reference evidence="3 4" key="1">
    <citation type="journal article" date="2006" name="Genome Biol.">
        <title>The genome of Rhizobium leguminosarum has recognizable core and accessory components.</title>
        <authorList>
            <person name="Young J.W."/>
            <person name="Crossman L.C."/>
            <person name="Johnston A.W.B."/>
            <person name="Thomson N.R."/>
            <person name="Ghazoui Z.F."/>
            <person name="Hull K.H."/>
            <person name="Wexler M."/>
            <person name="Curson A.R.J."/>
            <person name="Todd J.D."/>
            <person name="Poole P.S."/>
            <person name="Mauchline T.H."/>
            <person name="East A.K."/>
            <person name="Quail M.A."/>
            <person name="Churcher C."/>
            <person name="Arrowsmith C."/>
            <person name="Cherevach A."/>
            <person name="Chillingworth T."/>
            <person name="Clarke K."/>
            <person name="Cronin A."/>
            <person name="Davis P."/>
            <person name="Fraser A."/>
            <person name="Hance Z."/>
            <person name="Hauser H."/>
            <person name="Jagels K."/>
            <person name="Moule S."/>
            <person name="Mungall K."/>
            <person name="Norbertczak H."/>
            <person name="Rabbinowitsch E."/>
            <person name="Sanders M."/>
            <person name="Simmonds M."/>
            <person name="Whitehead S."/>
            <person name="Parkhill J."/>
        </authorList>
    </citation>
    <scope>NUCLEOTIDE SEQUENCE [LARGE SCALE GENOMIC DNA]</scope>
    <source>
        <strain evidence="4">DSM 114642 / LMG 32736 / 3841</strain>
    </source>
</reference>
<dbReference type="Proteomes" id="UP000006575">
    <property type="component" value="Chromosome"/>
</dbReference>
<organism evidence="3 4">
    <name type="scientific">Rhizobium johnstonii (strain DSM 114642 / LMG 32736 / 3841)</name>
    <name type="common">Rhizobium leguminosarum bv. viciae</name>
    <dbReference type="NCBI Taxonomy" id="216596"/>
    <lineage>
        <taxon>Bacteria</taxon>
        <taxon>Pseudomonadati</taxon>
        <taxon>Pseudomonadota</taxon>
        <taxon>Alphaproteobacteria</taxon>
        <taxon>Hyphomicrobiales</taxon>
        <taxon>Rhizobiaceae</taxon>
        <taxon>Rhizobium/Agrobacterium group</taxon>
        <taxon>Rhizobium</taxon>
        <taxon>Rhizobium johnstonii</taxon>
    </lineage>
</organism>
<sequence>MATSGHTAHISFEEDEGPRGAGQEENMKFGPDNYNHEERCSQGHSSASTIATIEAALSADPDIDSSAIEIRMLGPVVLLEGFITKAADRDKAISLAAMIVGWENIQDRMLSRFPRQ</sequence>
<feature type="region of interest" description="Disordered" evidence="1">
    <location>
        <begin position="1"/>
        <end position="46"/>
    </location>
</feature>
<dbReference type="EMBL" id="AM236080">
    <property type="protein sequence ID" value="CAK06671.1"/>
    <property type="molecule type" value="Genomic_DNA"/>
</dbReference>
<dbReference type="eggNOG" id="COG2823">
    <property type="taxonomic scope" value="Bacteria"/>
</dbReference>
<proteinExistence type="predicted"/>
<name>Q1MK39_RHIJ3</name>
<evidence type="ECO:0000256" key="1">
    <source>
        <dbReference type="SAM" id="MobiDB-lite"/>
    </source>
</evidence>
<dbReference type="InterPro" id="IPR007055">
    <property type="entry name" value="BON_dom"/>
</dbReference>
<dbReference type="AlphaFoldDB" id="Q1MK39"/>
<evidence type="ECO:0000313" key="3">
    <source>
        <dbReference type="EMBL" id="CAK06671.1"/>
    </source>
</evidence>
<keyword evidence="4" id="KW-1185">Reference proteome</keyword>
<feature type="domain" description="BON" evidence="2">
    <location>
        <begin position="45"/>
        <end position="113"/>
    </location>
</feature>
<dbReference type="PROSITE" id="PS50914">
    <property type="entry name" value="BON"/>
    <property type="match status" value="1"/>
</dbReference>
<dbReference type="KEGG" id="rle:RL1174"/>
<protein>
    <recommendedName>
        <fullName evidence="2">BON domain-containing protein</fullName>
    </recommendedName>
</protein>
<dbReference type="EnsemblBacteria" id="CAK06671">
    <property type="protein sequence ID" value="CAK06671"/>
    <property type="gene ID" value="RL1174"/>
</dbReference>
<evidence type="ECO:0000313" key="4">
    <source>
        <dbReference type="Proteomes" id="UP000006575"/>
    </source>
</evidence>
<accession>Q1MK39</accession>